<keyword evidence="5" id="KW-1185">Reference proteome</keyword>
<proteinExistence type="predicted"/>
<dbReference type="Pfam" id="PF24176">
    <property type="entry name" value="TPR_TTI1_2nd"/>
    <property type="match status" value="1"/>
</dbReference>
<feature type="region of interest" description="Disordered" evidence="1">
    <location>
        <begin position="409"/>
        <end position="442"/>
    </location>
</feature>
<evidence type="ECO:0000259" key="2">
    <source>
        <dbReference type="Pfam" id="PF24173"/>
    </source>
</evidence>
<feature type="region of interest" description="Disordered" evidence="1">
    <location>
        <begin position="286"/>
        <end position="310"/>
    </location>
</feature>
<dbReference type="InterPro" id="IPR016024">
    <property type="entry name" value="ARM-type_fold"/>
</dbReference>
<dbReference type="PANTHER" id="PTHR18460:SF3">
    <property type="entry name" value="TELO2-INTERACTING PROTEIN 1 HOMOLOG"/>
    <property type="match status" value="1"/>
</dbReference>
<name>A0AAE1BNR4_PETCI</name>
<dbReference type="Proteomes" id="UP001286313">
    <property type="component" value="Unassembled WGS sequence"/>
</dbReference>
<comment type="caution">
    <text evidence="4">The sequence shown here is derived from an EMBL/GenBank/DDBJ whole genome shotgun (WGS) entry which is preliminary data.</text>
</comment>
<evidence type="ECO:0008006" key="6">
    <source>
        <dbReference type="Google" id="ProtNLM"/>
    </source>
</evidence>
<protein>
    <recommendedName>
        <fullName evidence="6">TELO2 interacting protein 1</fullName>
    </recommendedName>
</protein>
<dbReference type="Gene3D" id="1.25.10.10">
    <property type="entry name" value="Leucine-rich Repeat Variant"/>
    <property type="match status" value="1"/>
</dbReference>
<feature type="domain" description="TTI1 N-terminal TPR" evidence="2">
    <location>
        <begin position="7"/>
        <end position="392"/>
    </location>
</feature>
<dbReference type="SUPFAM" id="SSF48371">
    <property type="entry name" value="ARM repeat"/>
    <property type="match status" value="1"/>
</dbReference>
<organism evidence="4 5">
    <name type="scientific">Petrolisthes cinctipes</name>
    <name type="common">Flat porcelain crab</name>
    <dbReference type="NCBI Taxonomy" id="88211"/>
    <lineage>
        <taxon>Eukaryota</taxon>
        <taxon>Metazoa</taxon>
        <taxon>Ecdysozoa</taxon>
        <taxon>Arthropoda</taxon>
        <taxon>Crustacea</taxon>
        <taxon>Multicrustacea</taxon>
        <taxon>Malacostraca</taxon>
        <taxon>Eumalacostraca</taxon>
        <taxon>Eucarida</taxon>
        <taxon>Decapoda</taxon>
        <taxon>Pleocyemata</taxon>
        <taxon>Anomura</taxon>
        <taxon>Galatheoidea</taxon>
        <taxon>Porcellanidae</taxon>
        <taxon>Petrolisthes</taxon>
    </lineage>
</organism>
<evidence type="ECO:0000313" key="4">
    <source>
        <dbReference type="EMBL" id="KAK3852544.1"/>
    </source>
</evidence>
<feature type="domain" description="TTI1 C-terminal TPR" evidence="3">
    <location>
        <begin position="862"/>
        <end position="1123"/>
    </location>
</feature>
<dbReference type="InterPro" id="IPR011989">
    <property type="entry name" value="ARM-like"/>
</dbReference>
<evidence type="ECO:0000313" key="5">
    <source>
        <dbReference type="Proteomes" id="UP001286313"/>
    </source>
</evidence>
<gene>
    <name evidence="4" type="ORF">Pcinc_040879</name>
</gene>
<reference evidence="4" key="1">
    <citation type="submission" date="2023-10" db="EMBL/GenBank/DDBJ databases">
        <title>Genome assemblies of two species of porcelain crab, Petrolisthes cinctipes and Petrolisthes manimaculis (Anomura: Porcellanidae).</title>
        <authorList>
            <person name="Angst P."/>
        </authorList>
    </citation>
    <scope>NUCLEOTIDE SEQUENCE</scope>
    <source>
        <strain evidence="4">PB745_01</strain>
        <tissue evidence="4">Gill</tissue>
    </source>
</reference>
<evidence type="ECO:0000256" key="1">
    <source>
        <dbReference type="SAM" id="MobiDB-lite"/>
    </source>
</evidence>
<evidence type="ECO:0000259" key="3">
    <source>
        <dbReference type="Pfam" id="PF24181"/>
    </source>
</evidence>
<feature type="compositionally biased region" description="Low complexity" evidence="1">
    <location>
        <begin position="429"/>
        <end position="442"/>
    </location>
</feature>
<dbReference type="Pfam" id="PF21547">
    <property type="entry name" value="TTI1"/>
    <property type="match status" value="1"/>
</dbReference>
<dbReference type="InterPro" id="IPR049362">
    <property type="entry name" value="TTI1_rpt"/>
</dbReference>
<dbReference type="EMBL" id="JAWQEG010007370">
    <property type="protein sequence ID" value="KAK3852544.1"/>
    <property type="molecule type" value="Genomic_DNA"/>
</dbReference>
<dbReference type="InterPro" id="IPR057567">
    <property type="entry name" value="TPR_TTI1_C"/>
</dbReference>
<sequence>MDSREAFALLQGASVRVAKEGSVKSIRRLKEELKKVVTLENTAEGEGGDGWTSCISDLKEYLLFPVILILKTHPNCSQSLEEEIASLIKAVVERSVIEDFKFFQEVFTQLFLLLTHRASPSKVRETSEECKEAVLGAATCLLTGCGSDVRRQVYGDSFRPQLGHAIHLTLALATQEKSTAIKTQAIATLGAMSQMTAFPNLTHSDQQFISTTFTNFLPGVSMGLTKVATAGDTQNHKVTAAAIDVWCHVVVMVMRDSFLLDKVPNYGESDTLKSLRTQFALTQLRQSKDRKQEVNRRKEGKKNKFDLPEPEEEKECVRPVVSVEVNGEWVRQTAERLQILVESLRCLVSHSHWRVRLSLVHWAYHLLTHCSRSLEGSVIVTIEVIAGLRRDEIEEVRSAAEDSLQSIRSELHRPGQHTKAQPQGSGEPRQTQSQVSEQQTQDRQGLMDILEERIFALATQLPRVCRQQDDKKTLSMVRGLGGCMSVLGERLRQVLASHSHSHRLLLALSCLLTLDTSHPNLLQEKISDLDLNAEVEVAHLPGKSFQYFRDCWILEEVGRLCQLVGRYGDLVATVDLCLHLLHHTTHTRKETLLLLTLILKHGIDVKKGVEEQTKEEREHVVRSTLEAALSPEIFNALLYINPAGDSAATDTSSSDSPLDRGNQTTSSLLAINKEGNLSVGEVRSNVVQVWCALDLLAACARGLGAEFRSFLSSVLCQVMEKAGEANLLVANAATNALKEIAQAMDHNSVGELIQNSVPHFWYPLSLRLKRLSQYPSAPLVLQVCLQHAQLDVLAFTEELVGEVLTSLDVHHNSSAHPLLRVLLVYVRAAARYETLLTSNKGSVSSSQCKIEESLKCTPDPNYGAVAKFLCDYHQNHLTLKQCMEKISAPDNVECESGSGSTNFQNLANQAQKNEKEMSENFDNINEDDEQKQEIPRHIELVVEVLERCSHLLYLNERRTRLLLLDIVLGGCEALAGWEDQRLPVLHKLWKPLMLRLQDKDNAVVGRVVEVVAEMVRTSGEFLRRRCLTQVLPPLVSFLEVQGIISQGKVRSSGYYLSPGYRTQLQVLTKLPNMIESLMPGPSQLAQLVNVVASYCHIKQPTQLCSTAYAMLTWLAHKYPHHVWLALTHLQPPGIITPPSHILPSIKVRGTGPQELPKEIMDLYNKLC</sequence>
<dbReference type="Pfam" id="PF24181">
    <property type="entry name" value="TPR_TTI1_C"/>
    <property type="match status" value="1"/>
</dbReference>
<dbReference type="PANTHER" id="PTHR18460">
    <property type="entry name" value="TEL2 INTERACTING PROTEIN 1 TTI1 FAMILY MEMBER"/>
    <property type="match status" value="1"/>
</dbReference>
<dbReference type="InterPro" id="IPR052587">
    <property type="entry name" value="TELO2-interacting_protein_1"/>
</dbReference>
<dbReference type="Pfam" id="PF24173">
    <property type="entry name" value="TPR_TTI1_N"/>
    <property type="match status" value="1"/>
</dbReference>
<accession>A0AAE1BNR4</accession>
<dbReference type="AlphaFoldDB" id="A0AAE1BNR4"/>
<dbReference type="GO" id="GO:0005737">
    <property type="term" value="C:cytoplasm"/>
    <property type="evidence" value="ECO:0007669"/>
    <property type="project" value="TreeGrafter"/>
</dbReference>
<dbReference type="InterPro" id="IPR057566">
    <property type="entry name" value="TPR_TTI1_N"/>
</dbReference>
<feature type="compositionally biased region" description="Basic and acidic residues" evidence="1">
    <location>
        <begin position="286"/>
        <end position="307"/>
    </location>
</feature>